<dbReference type="Proteomes" id="UP001224674">
    <property type="component" value="Chromosome"/>
</dbReference>
<dbReference type="GO" id="GO:0006508">
    <property type="term" value="P:proteolysis"/>
    <property type="evidence" value="ECO:0007669"/>
    <property type="project" value="UniProtKB-KW"/>
</dbReference>
<dbReference type="SUPFAM" id="SSF53187">
    <property type="entry name" value="Zn-dependent exopeptidases"/>
    <property type="match status" value="1"/>
</dbReference>
<evidence type="ECO:0000313" key="5">
    <source>
        <dbReference type="EMBL" id="WGH93758.1"/>
    </source>
</evidence>
<keyword evidence="3" id="KW-0378">Hydrolase</keyword>
<dbReference type="RefSeq" id="WP_279673905.1">
    <property type="nucleotide sequence ID" value="NZ_CP122562.1"/>
</dbReference>
<sequence>MADHTELTADDATDWVSAHADQILQHLTELVAIPSIAFPGYDRTVLDTCAEAVKALMTRAGFDEVEILSEPLDPKQPDGDRGGPAVLAHRAPAPGAPTILLYAHHDVQPTGDLALWDTDPFTATRIGDRLYGRGAADDKAGIMVHVAAVTALNELLGTDHGLGITVLIEGEEEVASPTFRAFLDRHRDKLAADVVVVADSANWAEGVPAITSSLRGVVDGTIHVKILDHAVHSGLFGGVVLDAATVLSKVIATLHDEHGDVAIPGLHGIPGQAQVDYPEEDLRAQAGIVDSVRLAGTGSIAERLWHKPALSILGTDLPELNHASNTIIPQARAKFSLRIGPGVNPDEAMQRVREHVEALDIFGAEITLEPGEKGSPFSTDLDSATTQLMLSCLRDAFGTDPVATGLGGSIPLTGDLAEVFPEATILITGVEDPNTRAHSANESLYLPDFYRCITAEILLLARLLNRARS</sequence>
<dbReference type="PANTHER" id="PTHR43270">
    <property type="entry name" value="BETA-ALA-HIS DIPEPTIDASE"/>
    <property type="match status" value="1"/>
</dbReference>
<keyword evidence="2" id="KW-0479">Metal-binding</keyword>
<dbReference type="GO" id="GO:0046872">
    <property type="term" value="F:metal ion binding"/>
    <property type="evidence" value="ECO:0007669"/>
    <property type="project" value="UniProtKB-KW"/>
</dbReference>
<dbReference type="InterPro" id="IPR051458">
    <property type="entry name" value="Cyt/Met_Dipeptidase"/>
</dbReference>
<evidence type="ECO:0000256" key="1">
    <source>
        <dbReference type="ARBA" id="ARBA00022670"/>
    </source>
</evidence>
<evidence type="ECO:0000259" key="4">
    <source>
        <dbReference type="Pfam" id="PF07687"/>
    </source>
</evidence>
<dbReference type="NCBIfam" id="NF005914">
    <property type="entry name" value="PRK07907.1"/>
    <property type="match status" value="1"/>
</dbReference>
<accession>A0AAJ6AMW7</accession>
<evidence type="ECO:0000256" key="3">
    <source>
        <dbReference type="ARBA" id="ARBA00022801"/>
    </source>
</evidence>
<reference evidence="5 6" key="1">
    <citation type="submission" date="2023-03" db="EMBL/GenBank/DDBJ databases">
        <title>Complete genome sequences of several Auritidibacter ignavus strains isolated from ear infections.</title>
        <authorList>
            <person name="Baehr T."/>
            <person name="Baumhoegger A.M."/>
        </authorList>
    </citation>
    <scope>NUCLEOTIDE SEQUENCE [LARGE SCALE GENOMIC DNA]</scope>
    <source>
        <strain evidence="5 6">BABAE-6</strain>
    </source>
</reference>
<dbReference type="Pfam" id="PF07687">
    <property type="entry name" value="M20_dimer"/>
    <property type="match status" value="1"/>
</dbReference>
<feature type="domain" description="Peptidase M20 dimerisation" evidence="4">
    <location>
        <begin position="215"/>
        <end position="358"/>
    </location>
</feature>
<protein>
    <submittedName>
        <fullName evidence="5">M20/M25/M40 family metallo-hydrolase</fullName>
    </submittedName>
</protein>
<dbReference type="InterPro" id="IPR011650">
    <property type="entry name" value="Peptidase_M20_dimer"/>
</dbReference>
<dbReference type="InterPro" id="IPR002933">
    <property type="entry name" value="Peptidase_M20"/>
</dbReference>
<dbReference type="PANTHER" id="PTHR43270:SF12">
    <property type="entry name" value="SUCCINYL-DIAMINOPIMELATE DESUCCINYLASE"/>
    <property type="match status" value="1"/>
</dbReference>
<evidence type="ECO:0000313" key="6">
    <source>
        <dbReference type="Proteomes" id="UP001224674"/>
    </source>
</evidence>
<evidence type="ECO:0000256" key="2">
    <source>
        <dbReference type="ARBA" id="ARBA00022723"/>
    </source>
</evidence>
<proteinExistence type="predicted"/>
<gene>
    <name evidence="5" type="ORF">QDX21_02870</name>
</gene>
<organism evidence="5 6">
    <name type="scientific">Auritidibacter ignavus</name>
    <dbReference type="NCBI Taxonomy" id="678932"/>
    <lineage>
        <taxon>Bacteria</taxon>
        <taxon>Bacillati</taxon>
        <taxon>Actinomycetota</taxon>
        <taxon>Actinomycetes</taxon>
        <taxon>Micrococcales</taxon>
        <taxon>Micrococcaceae</taxon>
        <taxon>Auritidibacter</taxon>
    </lineage>
</organism>
<keyword evidence="1" id="KW-0645">Protease</keyword>
<dbReference type="Gene3D" id="3.30.70.360">
    <property type="match status" value="1"/>
</dbReference>
<dbReference type="GO" id="GO:0008233">
    <property type="term" value="F:peptidase activity"/>
    <property type="evidence" value="ECO:0007669"/>
    <property type="project" value="UniProtKB-KW"/>
</dbReference>
<dbReference type="EMBL" id="CP122566">
    <property type="protein sequence ID" value="WGH93758.1"/>
    <property type="molecule type" value="Genomic_DNA"/>
</dbReference>
<dbReference type="Pfam" id="PF01546">
    <property type="entry name" value="Peptidase_M20"/>
    <property type="match status" value="1"/>
</dbReference>
<keyword evidence="6" id="KW-1185">Reference proteome</keyword>
<dbReference type="AlphaFoldDB" id="A0AAJ6AMW7"/>
<dbReference type="Gene3D" id="3.40.630.10">
    <property type="entry name" value="Zn peptidases"/>
    <property type="match status" value="1"/>
</dbReference>
<name>A0AAJ6AMW7_9MICC</name>